<feature type="region of interest" description="Disordered" evidence="1">
    <location>
        <begin position="93"/>
        <end position="117"/>
    </location>
</feature>
<accession>A0AAV0VFD4</accession>
<feature type="compositionally biased region" description="Polar residues" evidence="1">
    <location>
        <begin position="97"/>
        <end position="106"/>
    </location>
</feature>
<dbReference type="AlphaFoldDB" id="A0AAV0VFD4"/>
<evidence type="ECO:0000313" key="2">
    <source>
        <dbReference type="EMBL" id="CAI6342939.1"/>
    </source>
</evidence>
<sequence length="289" mass="29155">MISGDQTWVESGEKRGRTMSTETAPNCGYGSSEETSSLLVKSPPPVVRSSSVAAATSSSAATTAASGTSTSSGKPVLTRQDCTTSLIPHHYRDLRNATPTLGSSDDSGPPNDGGAAARSVPDIELHCRYLAVSRCQCLRRKSHCISRSVSRESVRGGCGSVGGGVGGVGGSGVGGMAGAAGCSAVGYGYGYGVGGCGSIGGGGVGSAYGLSPPPPVLLTTSPSSRIIRQSSQPEATGNASMCSGHCCHNIHHQPSSSLRQLRDPADNIAMIAADSLRINGAIRQFRQVG</sequence>
<organism evidence="2 3">
    <name type="scientific">Macrosiphum euphorbiae</name>
    <name type="common">potato aphid</name>
    <dbReference type="NCBI Taxonomy" id="13131"/>
    <lineage>
        <taxon>Eukaryota</taxon>
        <taxon>Metazoa</taxon>
        <taxon>Ecdysozoa</taxon>
        <taxon>Arthropoda</taxon>
        <taxon>Hexapoda</taxon>
        <taxon>Insecta</taxon>
        <taxon>Pterygota</taxon>
        <taxon>Neoptera</taxon>
        <taxon>Paraneoptera</taxon>
        <taxon>Hemiptera</taxon>
        <taxon>Sternorrhyncha</taxon>
        <taxon>Aphidomorpha</taxon>
        <taxon>Aphidoidea</taxon>
        <taxon>Aphididae</taxon>
        <taxon>Macrosiphini</taxon>
        <taxon>Macrosiphum</taxon>
    </lineage>
</organism>
<dbReference type="Proteomes" id="UP001160148">
    <property type="component" value="Unassembled WGS sequence"/>
</dbReference>
<keyword evidence="3" id="KW-1185">Reference proteome</keyword>
<protein>
    <submittedName>
        <fullName evidence="2">Uncharacterized protein</fullName>
    </submittedName>
</protein>
<evidence type="ECO:0000256" key="1">
    <source>
        <dbReference type="SAM" id="MobiDB-lite"/>
    </source>
</evidence>
<name>A0AAV0VFD4_9HEMI</name>
<feature type="compositionally biased region" description="Low complexity" evidence="1">
    <location>
        <begin position="35"/>
        <end position="75"/>
    </location>
</feature>
<feature type="region of interest" description="Disordered" evidence="1">
    <location>
        <begin position="1"/>
        <end position="78"/>
    </location>
</feature>
<gene>
    <name evidence="2" type="ORF">MEUPH1_LOCUS269</name>
</gene>
<evidence type="ECO:0000313" key="3">
    <source>
        <dbReference type="Proteomes" id="UP001160148"/>
    </source>
</evidence>
<reference evidence="2 3" key="1">
    <citation type="submission" date="2023-01" db="EMBL/GenBank/DDBJ databases">
        <authorList>
            <person name="Whitehead M."/>
        </authorList>
    </citation>
    <scope>NUCLEOTIDE SEQUENCE [LARGE SCALE GENOMIC DNA]</scope>
</reference>
<comment type="caution">
    <text evidence="2">The sequence shown here is derived from an EMBL/GenBank/DDBJ whole genome shotgun (WGS) entry which is preliminary data.</text>
</comment>
<dbReference type="EMBL" id="CARXXK010000001">
    <property type="protein sequence ID" value="CAI6342939.1"/>
    <property type="molecule type" value="Genomic_DNA"/>
</dbReference>
<proteinExistence type="predicted"/>